<keyword evidence="1" id="KW-0472">Membrane</keyword>
<dbReference type="EMBL" id="LAZR01009516">
    <property type="protein sequence ID" value="KKM72183.1"/>
    <property type="molecule type" value="Genomic_DNA"/>
</dbReference>
<accession>A0A0F9JR99</accession>
<comment type="caution">
    <text evidence="2">The sequence shown here is derived from an EMBL/GenBank/DDBJ whole genome shotgun (WGS) entry which is preliminary data.</text>
</comment>
<evidence type="ECO:0000313" key="2">
    <source>
        <dbReference type="EMBL" id="KKM72183.1"/>
    </source>
</evidence>
<keyword evidence="1" id="KW-0812">Transmembrane</keyword>
<protein>
    <submittedName>
        <fullName evidence="2">Uncharacterized protein</fullName>
    </submittedName>
</protein>
<evidence type="ECO:0000256" key="1">
    <source>
        <dbReference type="SAM" id="Phobius"/>
    </source>
</evidence>
<feature type="transmembrane region" description="Helical" evidence="1">
    <location>
        <begin position="33"/>
        <end position="61"/>
    </location>
</feature>
<dbReference type="AlphaFoldDB" id="A0A0F9JR99"/>
<gene>
    <name evidence="2" type="ORF">LCGC14_1423040</name>
</gene>
<proteinExistence type="predicted"/>
<organism evidence="2">
    <name type="scientific">marine sediment metagenome</name>
    <dbReference type="NCBI Taxonomy" id="412755"/>
    <lineage>
        <taxon>unclassified sequences</taxon>
        <taxon>metagenomes</taxon>
        <taxon>ecological metagenomes</taxon>
    </lineage>
</organism>
<reference evidence="2" key="1">
    <citation type="journal article" date="2015" name="Nature">
        <title>Complex archaea that bridge the gap between prokaryotes and eukaryotes.</title>
        <authorList>
            <person name="Spang A."/>
            <person name="Saw J.H."/>
            <person name="Jorgensen S.L."/>
            <person name="Zaremba-Niedzwiedzka K."/>
            <person name="Martijn J."/>
            <person name="Lind A.E."/>
            <person name="van Eijk R."/>
            <person name="Schleper C."/>
            <person name="Guy L."/>
            <person name="Ettema T.J."/>
        </authorList>
    </citation>
    <scope>NUCLEOTIDE SEQUENCE</scope>
</reference>
<name>A0A0F9JR99_9ZZZZ</name>
<keyword evidence="1" id="KW-1133">Transmembrane helix</keyword>
<sequence>MGLLKDDKSIKKSMAIKKGVPTLTVTDGWNFGIGFWLALILAIPVILFILAVIAWVALMIFGGLAGGLL</sequence>